<dbReference type="Proteomes" id="UP000826234">
    <property type="component" value="Unassembled WGS sequence"/>
</dbReference>
<dbReference type="EMBL" id="JAIPUX010005290">
    <property type="protein sequence ID" value="KAH0616363.1"/>
    <property type="molecule type" value="Genomic_DNA"/>
</dbReference>
<organism evidence="1 2">
    <name type="scientific">Phrynosoma platyrhinos</name>
    <name type="common">Desert horned lizard</name>
    <dbReference type="NCBI Taxonomy" id="52577"/>
    <lineage>
        <taxon>Eukaryota</taxon>
        <taxon>Metazoa</taxon>
        <taxon>Chordata</taxon>
        <taxon>Craniata</taxon>
        <taxon>Vertebrata</taxon>
        <taxon>Euteleostomi</taxon>
        <taxon>Lepidosauria</taxon>
        <taxon>Squamata</taxon>
        <taxon>Bifurcata</taxon>
        <taxon>Unidentata</taxon>
        <taxon>Episquamata</taxon>
        <taxon>Toxicofera</taxon>
        <taxon>Iguania</taxon>
        <taxon>Phrynosomatidae</taxon>
        <taxon>Phrynosomatinae</taxon>
        <taxon>Phrynosoma</taxon>
    </lineage>
</organism>
<sequence length="19" mass="2068">GWIDNFNGTSGFFIAVHVS</sequence>
<keyword evidence="2" id="KW-1185">Reference proteome</keyword>
<protein>
    <submittedName>
        <fullName evidence="1">Uncharacterized protein</fullName>
    </submittedName>
</protein>
<name>A0ABQ7SG76_PHRPL</name>
<feature type="non-terminal residue" evidence="1">
    <location>
        <position position="1"/>
    </location>
</feature>
<proteinExistence type="predicted"/>
<evidence type="ECO:0000313" key="1">
    <source>
        <dbReference type="EMBL" id="KAH0616363.1"/>
    </source>
</evidence>
<reference evidence="1 2" key="1">
    <citation type="journal article" date="2022" name="Gigascience">
        <title>A chromosome-level genome assembly and annotation of the desert horned lizard, Phrynosoma platyrhinos, provides insight into chromosomal rearrangements among reptiles.</title>
        <authorList>
            <person name="Koochekian N."/>
            <person name="Ascanio A."/>
            <person name="Farleigh K."/>
            <person name="Card D.C."/>
            <person name="Schield D.R."/>
            <person name="Castoe T.A."/>
            <person name="Jezkova T."/>
        </authorList>
    </citation>
    <scope>NUCLEOTIDE SEQUENCE [LARGE SCALE GENOMIC DNA]</scope>
    <source>
        <strain evidence="1">NK-2021</strain>
    </source>
</reference>
<evidence type="ECO:0000313" key="2">
    <source>
        <dbReference type="Proteomes" id="UP000826234"/>
    </source>
</evidence>
<accession>A0ABQ7SG76</accession>
<comment type="caution">
    <text evidence="1">The sequence shown here is derived from an EMBL/GenBank/DDBJ whole genome shotgun (WGS) entry which is preliminary data.</text>
</comment>
<gene>
    <name evidence="1" type="ORF">JD844_027404</name>
</gene>